<dbReference type="SMART" id="SM00304">
    <property type="entry name" value="HAMP"/>
    <property type="match status" value="1"/>
</dbReference>
<dbReference type="Gene3D" id="3.30.450.20">
    <property type="entry name" value="PAS domain"/>
    <property type="match status" value="2"/>
</dbReference>
<dbReference type="CDD" id="cd12912">
    <property type="entry name" value="PDC2_MCP_like"/>
    <property type="match status" value="1"/>
</dbReference>
<keyword evidence="6 10" id="KW-0472">Membrane</keyword>
<dbReference type="PANTHER" id="PTHR32089:SF117">
    <property type="entry name" value="METHYL ACCEPTING SENSORY TRANSDUCER WITH CACHE_1 SMALL MOLECULE BINDING DOMAIN"/>
    <property type="match status" value="1"/>
</dbReference>
<dbReference type="EMBL" id="RJVQ01000001">
    <property type="protein sequence ID" value="RQW64932.1"/>
    <property type="molecule type" value="Genomic_DNA"/>
</dbReference>
<dbReference type="Pfam" id="PF02743">
    <property type="entry name" value="dCache_1"/>
    <property type="match status" value="1"/>
</dbReference>
<dbReference type="FunFam" id="1.10.287.950:FF:000001">
    <property type="entry name" value="Methyl-accepting chemotaxis sensory transducer"/>
    <property type="match status" value="1"/>
</dbReference>
<gene>
    <name evidence="13" type="ORF">EES38_02530</name>
</gene>
<keyword evidence="2" id="KW-1003">Cell membrane</keyword>
<feature type="transmembrane region" description="Helical" evidence="10">
    <location>
        <begin position="12"/>
        <end position="31"/>
    </location>
</feature>
<evidence type="ECO:0000256" key="3">
    <source>
        <dbReference type="ARBA" id="ARBA00022500"/>
    </source>
</evidence>
<dbReference type="GO" id="GO:0007165">
    <property type="term" value="P:signal transduction"/>
    <property type="evidence" value="ECO:0007669"/>
    <property type="project" value="UniProtKB-KW"/>
</dbReference>
<dbReference type="CDD" id="cd06225">
    <property type="entry name" value="HAMP"/>
    <property type="match status" value="1"/>
</dbReference>
<keyword evidence="4 10" id="KW-0812">Transmembrane</keyword>
<evidence type="ECO:0000256" key="5">
    <source>
        <dbReference type="ARBA" id="ARBA00022989"/>
    </source>
</evidence>
<evidence type="ECO:0000259" key="12">
    <source>
        <dbReference type="PROSITE" id="PS50885"/>
    </source>
</evidence>
<dbReference type="InterPro" id="IPR033479">
    <property type="entry name" value="dCache_1"/>
</dbReference>
<dbReference type="InterPro" id="IPR003660">
    <property type="entry name" value="HAMP_dom"/>
</dbReference>
<dbReference type="SMART" id="SM00283">
    <property type="entry name" value="MA"/>
    <property type="match status" value="1"/>
</dbReference>
<feature type="domain" description="Methyl-accepting transducer" evidence="11">
    <location>
        <begin position="355"/>
        <end position="591"/>
    </location>
</feature>
<sequence length="628" mass="67709">MLKNMSLKNKLAILASLAIVIGTIIVELIAFRASLQQLDHSVQQRIQGSAASYNQYVIDWLKAKQSALTSLQSESKEDAIVTHLKQIRDSGGFDNVFLAYPDGAQKNANGVTLPPDNNDPRKWGWYINAMADKSRVFMDNPTVAAATGKNVVSLGKAVDFSGKNLVLGADVEITDIINTMNQVILPGSGFMFIANQKGNVFTHADSKLLNQSVSALGLSFKDIENAAKQSSEIRIQLNGEEYELFARPIKGTSLITVILLNYSSLVSPLYTTLYSQFVVTGVLILVCIAVFNLLCNVLFRPLRHVADALEEIASGSGDLTQRIPVEAHDEVGKLALGFNTFVDKLQQLMLDIRSQAEDLTSQSKLSAERSNASARELGVQQQEVSMVATAVTEMSSATQEIASHAEQTASAAQGSAQTTEDGRNRVMDTKASIDRLAQELQQAGVVVSELDHHAQEISSVLATIQGIAEQTNLLALNAAIEAARAGEQGRGFAVVADEVRVLSQRTHTSTEEIKTTTDKLQEITQRAVSIMDNSSKLAGSSVEDADKAAFALNEISSAVSLISDMATQIATAAEEQTHVTEEITLNITSIRDVTEQLAVGSDESLQQSNDLRNSAHSLSEKVATFKLS</sequence>
<dbReference type="CDD" id="cd11386">
    <property type="entry name" value="MCP_signal"/>
    <property type="match status" value="1"/>
</dbReference>
<evidence type="ECO:0000313" key="13">
    <source>
        <dbReference type="EMBL" id="RQW64932.1"/>
    </source>
</evidence>
<feature type="transmembrane region" description="Helical" evidence="10">
    <location>
        <begin position="277"/>
        <end position="299"/>
    </location>
</feature>
<evidence type="ECO:0000259" key="11">
    <source>
        <dbReference type="PROSITE" id="PS50111"/>
    </source>
</evidence>
<proteinExistence type="inferred from homology"/>
<evidence type="ECO:0000256" key="8">
    <source>
        <dbReference type="ARBA" id="ARBA00029447"/>
    </source>
</evidence>
<dbReference type="GO" id="GO:0006935">
    <property type="term" value="P:chemotaxis"/>
    <property type="evidence" value="ECO:0007669"/>
    <property type="project" value="UniProtKB-KW"/>
</dbReference>
<dbReference type="PANTHER" id="PTHR32089">
    <property type="entry name" value="METHYL-ACCEPTING CHEMOTAXIS PROTEIN MCPB"/>
    <property type="match status" value="1"/>
</dbReference>
<evidence type="ECO:0000256" key="10">
    <source>
        <dbReference type="SAM" id="Phobius"/>
    </source>
</evidence>
<evidence type="ECO:0000256" key="6">
    <source>
        <dbReference type="ARBA" id="ARBA00023136"/>
    </source>
</evidence>
<comment type="similarity">
    <text evidence="8">Belongs to the methyl-accepting chemotaxis (MCP) protein family.</text>
</comment>
<comment type="caution">
    <text evidence="13">The sequence shown here is derived from an EMBL/GenBank/DDBJ whole genome shotgun (WGS) entry which is preliminary data.</text>
</comment>
<dbReference type="Gene3D" id="1.10.287.950">
    <property type="entry name" value="Methyl-accepting chemotaxis protein"/>
    <property type="match status" value="1"/>
</dbReference>
<comment type="subcellular location">
    <subcellularLocation>
        <location evidence="1">Cell membrane</location>
        <topology evidence="1">Multi-pass membrane protein</topology>
    </subcellularLocation>
</comment>
<evidence type="ECO:0000256" key="4">
    <source>
        <dbReference type="ARBA" id="ARBA00022692"/>
    </source>
</evidence>
<dbReference type="Proteomes" id="UP000281112">
    <property type="component" value="Unassembled WGS sequence"/>
</dbReference>
<keyword evidence="14" id="KW-1185">Reference proteome</keyword>
<dbReference type="GO" id="GO:0005886">
    <property type="term" value="C:plasma membrane"/>
    <property type="evidence" value="ECO:0007669"/>
    <property type="project" value="UniProtKB-SubCell"/>
</dbReference>
<organism evidence="13 14">
    <name type="scientific">Vibrio viridaestus</name>
    <dbReference type="NCBI Taxonomy" id="2487322"/>
    <lineage>
        <taxon>Bacteria</taxon>
        <taxon>Pseudomonadati</taxon>
        <taxon>Pseudomonadota</taxon>
        <taxon>Gammaproteobacteria</taxon>
        <taxon>Vibrionales</taxon>
        <taxon>Vibrionaceae</taxon>
        <taxon>Vibrio</taxon>
    </lineage>
</organism>
<keyword evidence="7 9" id="KW-0807">Transducer</keyword>
<accession>A0A3N9U5F5</accession>
<name>A0A3N9U5F5_9VIBR</name>
<evidence type="ECO:0000313" key="14">
    <source>
        <dbReference type="Proteomes" id="UP000281112"/>
    </source>
</evidence>
<dbReference type="Pfam" id="PF00672">
    <property type="entry name" value="HAMP"/>
    <property type="match status" value="1"/>
</dbReference>
<dbReference type="SUPFAM" id="SSF58104">
    <property type="entry name" value="Methyl-accepting chemotaxis protein (MCP) signaling domain"/>
    <property type="match status" value="1"/>
</dbReference>
<evidence type="ECO:0000256" key="9">
    <source>
        <dbReference type="PROSITE-ProRule" id="PRU00284"/>
    </source>
</evidence>
<dbReference type="InterPro" id="IPR004089">
    <property type="entry name" value="MCPsignal_dom"/>
</dbReference>
<keyword evidence="5 10" id="KW-1133">Transmembrane helix</keyword>
<dbReference type="OrthoDB" id="2489132at2"/>
<feature type="transmembrane region" description="Helical" evidence="10">
    <location>
        <begin position="254"/>
        <end position="271"/>
    </location>
</feature>
<reference evidence="13 14" key="1">
    <citation type="submission" date="2018-11" db="EMBL/GenBank/DDBJ databases">
        <title>Vibrio LJC006 sp. nov., isolated from seawater during the bloom of the enteromorpha.</title>
        <authorList>
            <person name="Liang J."/>
        </authorList>
    </citation>
    <scope>NUCLEOTIDE SEQUENCE [LARGE SCALE GENOMIC DNA]</scope>
    <source>
        <strain evidence="13 14">LJC006</strain>
    </source>
</reference>
<dbReference type="PROSITE" id="PS50885">
    <property type="entry name" value="HAMP"/>
    <property type="match status" value="1"/>
</dbReference>
<evidence type="ECO:0000256" key="2">
    <source>
        <dbReference type="ARBA" id="ARBA00022475"/>
    </source>
</evidence>
<dbReference type="Pfam" id="PF00015">
    <property type="entry name" value="MCPsignal"/>
    <property type="match status" value="1"/>
</dbReference>
<evidence type="ECO:0000256" key="1">
    <source>
        <dbReference type="ARBA" id="ARBA00004651"/>
    </source>
</evidence>
<dbReference type="AlphaFoldDB" id="A0A3N9U5F5"/>
<keyword evidence="3" id="KW-0145">Chemotaxis</keyword>
<dbReference type="PROSITE" id="PS50111">
    <property type="entry name" value="CHEMOTAXIS_TRANSDUC_2"/>
    <property type="match status" value="1"/>
</dbReference>
<evidence type="ECO:0000256" key="7">
    <source>
        <dbReference type="ARBA" id="ARBA00023224"/>
    </source>
</evidence>
<dbReference type="RefSeq" id="WP_124935582.1">
    <property type="nucleotide sequence ID" value="NZ_RJVQ01000001.1"/>
</dbReference>
<feature type="domain" description="HAMP" evidence="12">
    <location>
        <begin position="296"/>
        <end position="350"/>
    </location>
</feature>
<protein>
    <submittedName>
        <fullName evidence="13">Methyl-accepting chemotaxis protein</fullName>
    </submittedName>
</protein>